<dbReference type="Proteomes" id="UP000199537">
    <property type="component" value="Unassembled WGS sequence"/>
</dbReference>
<feature type="transmembrane region" description="Helical" evidence="1">
    <location>
        <begin position="104"/>
        <end position="124"/>
    </location>
</feature>
<evidence type="ECO:0000313" key="3">
    <source>
        <dbReference type="Proteomes" id="UP000199537"/>
    </source>
</evidence>
<evidence type="ECO:0000256" key="1">
    <source>
        <dbReference type="SAM" id="Phobius"/>
    </source>
</evidence>
<accession>A0A1I7MZK4</accession>
<gene>
    <name evidence="2" type="ORF">SAMN05660895_0190</name>
</gene>
<dbReference type="RefSeq" id="WP_092456446.1">
    <property type="nucleotide sequence ID" value="NZ_FPCJ01000001.1"/>
</dbReference>
<feature type="transmembrane region" description="Helical" evidence="1">
    <location>
        <begin position="226"/>
        <end position="247"/>
    </location>
</feature>
<reference evidence="3" key="1">
    <citation type="submission" date="2016-10" db="EMBL/GenBank/DDBJ databases">
        <authorList>
            <person name="Varghese N."/>
            <person name="Submissions S."/>
        </authorList>
    </citation>
    <scope>NUCLEOTIDE SEQUENCE [LARGE SCALE GENOMIC DNA]</scope>
    <source>
        <strain evidence="3">DSM 14807</strain>
    </source>
</reference>
<dbReference type="GO" id="GO:0005886">
    <property type="term" value="C:plasma membrane"/>
    <property type="evidence" value="ECO:0007669"/>
    <property type="project" value="UniProtKB-SubCell"/>
</dbReference>
<dbReference type="PANTHER" id="PTHR43471">
    <property type="entry name" value="ABC TRANSPORTER PERMEASE"/>
    <property type="match status" value="1"/>
</dbReference>
<protein>
    <submittedName>
        <fullName evidence="2">ABC-2 type transport system permease protein</fullName>
    </submittedName>
</protein>
<keyword evidence="1" id="KW-1133">Transmembrane helix</keyword>
<keyword evidence="3" id="KW-1185">Reference proteome</keyword>
<dbReference type="OrthoDB" id="9795677at2"/>
<proteinExistence type="predicted"/>
<keyword evidence="1" id="KW-0472">Membrane</keyword>
<keyword evidence="1" id="KW-0812">Transmembrane</keyword>
<feature type="transmembrane region" description="Helical" evidence="1">
    <location>
        <begin position="316"/>
        <end position="339"/>
    </location>
</feature>
<evidence type="ECO:0000313" key="2">
    <source>
        <dbReference type="EMBL" id="SFV27798.1"/>
    </source>
</evidence>
<dbReference type="PANTHER" id="PTHR43471:SF14">
    <property type="entry name" value="ABC-2 TYPE TRANSPORT SYSTEM PERMEASE PROTEIN"/>
    <property type="match status" value="1"/>
</dbReference>
<organism evidence="2 3">
    <name type="scientific">Thermoflavifilum thermophilum</name>
    <dbReference type="NCBI Taxonomy" id="1393122"/>
    <lineage>
        <taxon>Bacteria</taxon>
        <taxon>Pseudomonadati</taxon>
        <taxon>Bacteroidota</taxon>
        <taxon>Chitinophagia</taxon>
        <taxon>Chitinophagales</taxon>
        <taxon>Chitinophagaceae</taxon>
        <taxon>Thermoflavifilum</taxon>
    </lineage>
</organism>
<dbReference type="AlphaFoldDB" id="A0A1I7MZK4"/>
<dbReference type="Pfam" id="PF12679">
    <property type="entry name" value="ABC2_membrane_2"/>
    <property type="match status" value="1"/>
</dbReference>
<dbReference type="STRING" id="1393122.SAMN05660895_0190"/>
<dbReference type="EMBL" id="FPCJ01000001">
    <property type="protein sequence ID" value="SFV27798.1"/>
    <property type="molecule type" value="Genomic_DNA"/>
</dbReference>
<name>A0A1I7MZK4_9BACT</name>
<dbReference type="GO" id="GO:0140359">
    <property type="term" value="F:ABC-type transporter activity"/>
    <property type="evidence" value="ECO:0007669"/>
    <property type="project" value="InterPro"/>
</dbReference>
<sequence>MSALGEKINQWWQLLVAFREKQIRKREEQIYHPFWVMVYKEIADHVRSWRFLIMGALILLTCMGSLYTAVQAMTSQSDQAASATSPGFFFLQLFTSSNGTLPPFHAFVAFLGPLLGISLGFDAINSEQHGRTLARLMAQPIHRDDIINAKFVAALVVISVMFFALTFLVMGTGLLVIGIPPTPGEFLRVMCYFLITVIYVAFWLNLSILFSVLFRQAATSALTSIAVWLFFTVFFQIILNLISSAIVPSPDMAPADQVIRAQHLVMNLSRLSPGQLFSDITTVLLRPTIRTFRPLTLSQVVGAIPNPLPLGQSLLIVWPQITGLVAVTTVCFALSYVSFMRREIR</sequence>
<feature type="transmembrane region" description="Helical" evidence="1">
    <location>
        <begin position="49"/>
        <end position="70"/>
    </location>
</feature>
<feature type="transmembrane region" description="Helical" evidence="1">
    <location>
        <begin position="192"/>
        <end position="214"/>
    </location>
</feature>
<feature type="transmembrane region" description="Helical" evidence="1">
    <location>
        <begin position="151"/>
        <end position="180"/>
    </location>
</feature>